<proteinExistence type="predicted"/>
<evidence type="ECO:0000259" key="1">
    <source>
        <dbReference type="Pfam" id="PF24645"/>
    </source>
</evidence>
<sequence>MQVLQLLKTKWQVWKEKNIEFPAVQRIRNFNWFYGVLNDGGEARTGAFCIVYEKPSPQEHYVPSPVWVFADGTIWMQLQSGVIIRHLKTLRTYIQHNEIVSFVPLTPDVTSAQEEADLFLEISDIMSQLNGGKSAYDKCEEAVQSYVTHPSQENLAILRMAYSSIPSYLRKFLVTDKEQGNVKRLLNINESRGDSSPLKTILECQ</sequence>
<keyword evidence="3" id="KW-1185">Reference proteome</keyword>
<name>I3CEQ1_9GAMM</name>
<dbReference type="OrthoDB" id="643483at2"/>
<evidence type="ECO:0000313" key="3">
    <source>
        <dbReference type="Proteomes" id="UP000005744"/>
    </source>
</evidence>
<dbReference type="InterPro" id="IPR056056">
    <property type="entry name" value="DUF7639"/>
</dbReference>
<evidence type="ECO:0000313" key="2">
    <source>
        <dbReference type="EMBL" id="EIJ42094.1"/>
    </source>
</evidence>
<protein>
    <recommendedName>
        <fullName evidence="1">DUF7639 domain-containing protein</fullName>
    </recommendedName>
</protein>
<gene>
    <name evidence="2" type="ORF">BegalDRAFT_1192</name>
</gene>
<feature type="domain" description="DUF7639" evidence="1">
    <location>
        <begin position="136"/>
        <end position="180"/>
    </location>
</feature>
<reference evidence="2 3" key="1">
    <citation type="submission" date="2011-11" db="EMBL/GenBank/DDBJ databases">
        <title>Improved High-Quality Draft sequence of Beggiatoa alba B18lD.</title>
        <authorList>
            <consortium name="US DOE Joint Genome Institute"/>
            <person name="Lucas S."/>
            <person name="Han J."/>
            <person name="Lapidus A."/>
            <person name="Cheng J.-F."/>
            <person name="Goodwin L."/>
            <person name="Pitluck S."/>
            <person name="Peters L."/>
            <person name="Mikhailova N."/>
            <person name="Held B."/>
            <person name="Detter J.C."/>
            <person name="Han C."/>
            <person name="Tapia R."/>
            <person name="Land M."/>
            <person name="Hauser L."/>
            <person name="Kyrpides N."/>
            <person name="Ivanova N."/>
            <person name="Pagani I."/>
            <person name="Samuel K."/>
            <person name="Teske A."/>
            <person name="Mueller J."/>
            <person name="Woyke T."/>
        </authorList>
    </citation>
    <scope>NUCLEOTIDE SEQUENCE [LARGE SCALE GENOMIC DNA]</scope>
    <source>
        <strain evidence="2 3">B18LD</strain>
    </source>
</reference>
<dbReference type="Proteomes" id="UP000005744">
    <property type="component" value="Unassembled WGS sequence"/>
</dbReference>
<accession>I3CEQ1</accession>
<dbReference type="AlphaFoldDB" id="I3CEQ1"/>
<dbReference type="EMBL" id="JH600070">
    <property type="protein sequence ID" value="EIJ42094.1"/>
    <property type="molecule type" value="Genomic_DNA"/>
</dbReference>
<organism evidence="2 3">
    <name type="scientific">Beggiatoa alba B18LD</name>
    <dbReference type="NCBI Taxonomy" id="395493"/>
    <lineage>
        <taxon>Bacteria</taxon>
        <taxon>Pseudomonadati</taxon>
        <taxon>Pseudomonadota</taxon>
        <taxon>Gammaproteobacteria</taxon>
        <taxon>Thiotrichales</taxon>
        <taxon>Thiotrichaceae</taxon>
        <taxon>Beggiatoa</taxon>
    </lineage>
</organism>
<dbReference type="Pfam" id="PF24645">
    <property type="entry name" value="DUF7639"/>
    <property type="match status" value="1"/>
</dbReference>
<dbReference type="RefSeq" id="WP_002684681.1">
    <property type="nucleotide sequence ID" value="NZ_JH600070.1"/>
</dbReference>
<dbReference type="HOGENOM" id="CLU_1335352_0_0_6"/>